<gene>
    <name evidence="1" type="ORF">EV650_5428</name>
</gene>
<organism evidence="1 2">
    <name type="scientific">Kribbella kalugense</name>
    <dbReference type="NCBI Taxonomy" id="2512221"/>
    <lineage>
        <taxon>Bacteria</taxon>
        <taxon>Bacillati</taxon>
        <taxon>Actinomycetota</taxon>
        <taxon>Actinomycetes</taxon>
        <taxon>Propionibacteriales</taxon>
        <taxon>Kribbellaceae</taxon>
        <taxon>Kribbella</taxon>
    </lineage>
</organism>
<name>A0A4R7ZMN0_9ACTN</name>
<proteinExistence type="predicted"/>
<comment type="caution">
    <text evidence="1">The sequence shown here is derived from an EMBL/GenBank/DDBJ whole genome shotgun (WGS) entry which is preliminary data.</text>
</comment>
<dbReference type="EMBL" id="SODF01000002">
    <property type="protein sequence ID" value="TDW18832.1"/>
    <property type="molecule type" value="Genomic_DNA"/>
</dbReference>
<evidence type="ECO:0000313" key="1">
    <source>
        <dbReference type="EMBL" id="TDW18832.1"/>
    </source>
</evidence>
<accession>A0A4R7ZMN0</accession>
<protein>
    <submittedName>
        <fullName evidence="1">Uncharacterized protein</fullName>
    </submittedName>
</protein>
<keyword evidence="2" id="KW-1185">Reference proteome</keyword>
<reference evidence="1 2" key="1">
    <citation type="submission" date="2019-03" db="EMBL/GenBank/DDBJ databases">
        <title>Genomic Encyclopedia of Type Strains, Phase III (KMG-III): the genomes of soil and plant-associated and newly described type strains.</title>
        <authorList>
            <person name="Whitman W."/>
        </authorList>
    </citation>
    <scope>NUCLEOTIDE SEQUENCE [LARGE SCALE GENOMIC DNA]</scope>
    <source>
        <strain evidence="1 2">VKM Ac-2570</strain>
    </source>
</reference>
<sequence>MYGGNPAGLLEFSGLQYRRVSGETDVWAVQTEESYYRRPSRLVTLEHLIGPAVYGEHFDALNKLIDPAPTTLSNEAILKINQLGKQAEESGNITDMIAHMQVILMAVPVTELAATAREMYSVISGLPVKDAPMERPLGDASMHLVRRDSLLTHRIKFAAIWMQLENDERLREQGPQFLRRQLSGEERVFQSSSELHSGIYIFDAYMGPLLGSLSPYVWGFYTGHTFGNIVATYGLPLSGVRSGAAELLQTISIQGGTSAVPRSPVKPRSATIAVEWWVTAMNDLFAVLSDFANFIDKDGFYDSARHLHTMLTVEQLFRRMVSMQVEHRDLHARRVLLFSALDTLQRLARRPIETHCSLRVARKTLNKLREKIPRDAADILIPRAVEAVEALEQMQSGFFLSKSSGVVKVADEKRGERILNLDTAVAHYIKVLRDATHGHGSNRDGSIAKTNALLAHHNGEVPHALGWIAYLYLLDFLANPETFKSIIRSQYS</sequence>
<dbReference type="Proteomes" id="UP000295447">
    <property type="component" value="Unassembled WGS sequence"/>
</dbReference>
<dbReference type="AlphaFoldDB" id="A0A4R7ZMN0"/>
<evidence type="ECO:0000313" key="2">
    <source>
        <dbReference type="Proteomes" id="UP000295447"/>
    </source>
</evidence>